<comment type="caution">
    <text evidence="2">The sequence shown here is derived from an EMBL/GenBank/DDBJ whole genome shotgun (WGS) entry which is preliminary data.</text>
</comment>
<feature type="compositionally biased region" description="Polar residues" evidence="1">
    <location>
        <begin position="25"/>
        <end position="36"/>
    </location>
</feature>
<dbReference type="AlphaFoldDB" id="A0A168DW79"/>
<evidence type="ECO:0000313" key="2">
    <source>
        <dbReference type="EMBL" id="KZZ98183.1"/>
    </source>
</evidence>
<sequence>MWQKRFNSEAYLILDDRRARHQGTRHQNAESSTPEYPNSLVDAMSEASINITDLIGKLPGSGEKPPGFKPLTGSCNFQQGKAFEIWKHISKWPWVQKPEVPAKEDATEEQSKTGK</sequence>
<name>A0A168DW79_9EURO</name>
<organism evidence="2 3">
    <name type="scientific">Ascosphaera apis ARSEF 7405</name>
    <dbReference type="NCBI Taxonomy" id="392613"/>
    <lineage>
        <taxon>Eukaryota</taxon>
        <taxon>Fungi</taxon>
        <taxon>Dikarya</taxon>
        <taxon>Ascomycota</taxon>
        <taxon>Pezizomycotina</taxon>
        <taxon>Eurotiomycetes</taxon>
        <taxon>Eurotiomycetidae</taxon>
        <taxon>Onygenales</taxon>
        <taxon>Ascosphaeraceae</taxon>
        <taxon>Ascosphaera</taxon>
    </lineage>
</organism>
<dbReference type="VEuPathDB" id="FungiDB:AAP_00444"/>
<evidence type="ECO:0000313" key="3">
    <source>
        <dbReference type="Proteomes" id="UP000242877"/>
    </source>
</evidence>
<gene>
    <name evidence="2" type="ORF">AAP_00444</name>
</gene>
<accession>A0A168DW79</accession>
<dbReference type="EMBL" id="AZGZ01000001">
    <property type="protein sequence ID" value="KZZ98183.1"/>
    <property type="molecule type" value="Genomic_DNA"/>
</dbReference>
<dbReference type="Proteomes" id="UP000242877">
    <property type="component" value="Unassembled WGS sequence"/>
</dbReference>
<reference evidence="2 3" key="1">
    <citation type="journal article" date="2016" name="Genome Biol. Evol.">
        <title>Divergent and convergent evolution of fungal pathogenicity.</title>
        <authorList>
            <person name="Shang Y."/>
            <person name="Xiao G."/>
            <person name="Zheng P."/>
            <person name="Cen K."/>
            <person name="Zhan S."/>
            <person name="Wang C."/>
        </authorList>
    </citation>
    <scope>NUCLEOTIDE SEQUENCE [LARGE SCALE GENOMIC DNA]</scope>
    <source>
        <strain evidence="2 3">ARSEF 7405</strain>
    </source>
</reference>
<keyword evidence="3" id="KW-1185">Reference proteome</keyword>
<dbReference type="OrthoDB" id="10383306at2759"/>
<proteinExistence type="predicted"/>
<protein>
    <submittedName>
        <fullName evidence="2">Uncharacterized protein</fullName>
    </submittedName>
</protein>
<feature type="region of interest" description="Disordered" evidence="1">
    <location>
        <begin position="17"/>
        <end position="38"/>
    </location>
</feature>
<evidence type="ECO:0000256" key="1">
    <source>
        <dbReference type="SAM" id="MobiDB-lite"/>
    </source>
</evidence>